<dbReference type="SUPFAM" id="SSF52777">
    <property type="entry name" value="CoA-dependent acyltransferases"/>
    <property type="match status" value="1"/>
</dbReference>
<dbReference type="InterPro" id="IPR050743">
    <property type="entry name" value="2-oxoacid_DH_E2_comp"/>
</dbReference>
<comment type="cofactor">
    <cofactor evidence="1">
        <name>(R)-lipoate</name>
        <dbReference type="ChEBI" id="CHEBI:83088"/>
    </cofactor>
</comment>
<dbReference type="PANTHER" id="PTHR43178">
    <property type="entry name" value="DIHYDROLIPOAMIDE ACETYLTRANSFERASE COMPONENT OF PYRUVATE DEHYDROGENASE COMPLEX"/>
    <property type="match status" value="1"/>
</dbReference>
<gene>
    <name evidence="5" type="ORF">METZ01_LOCUS419119</name>
</gene>
<dbReference type="InterPro" id="IPR023213">
    <property type="entry name" value="CAT-like_dom_sf"/>
</dbReference>
<evidence type="ECO:0000256" key="3">
    <source>
        <dbReference type="ARBA" id="ARBA00023315"/>
    </source>
</evidence>
<evidence type="ECO:0000259" key="4">
    <source>
        <dbReference type="Pfam" id="PF00198"/>
    </source>
</evidence>
<dbReference type="PANTHER" id="PTHR43178:SF5">
    <property type="entry name" value="LIPOAMIDE ACYLTRANSFERASE COMPONENT OF BRANCHED-CHAIN ALPHA-KETO ACID DEHYDROGENASE COMPLEX, MITOCHONDRIAL"/>
    <property type="match status" value="1"/>
</dbReference>
<evidence type="ECO:0000256" key="2">
    <source>
        <dbReference type="ARBA" id="ARBA00022679"/>
    </source>
</evidence>
<evidence type="ECO:0000313" key="5">
    <source>
        <dbReference type="EMBL" id="SVD66265.1"/>
    </source>
</evidence>
<proteinExistence type="predicted"/>
<sequence length="65" mass="7520">ILAVGSFQKRPVVKETEFGDAVVIRSMVYLTLSYDHRIIDGAYGTRFLSYLVEQLEHYNVRRIKG</sequence>
<dbReference type="GO" id="GO:0005737">
    <property type="term" value="C:cytoplasm"/>
    <property type="evidence" value="ECO:0007669"/>
    <property type="project" value="TreeGrafter"/>
</dbReference>
<dbReference type="GO" id="GO:0016407">
    <property type="term" value="F:acetyltransferase activity"/>
    <property type="evidence" value="ECO:0007669"/>
    <property type="project" value="TreeGrafter"/>
</dbReference>
<accession>A0A382X6N6</accession>
<dbReference type="EMBL" id="UINC01165076">
    <property type="protein sequence ID" value="SVD66265.1"/>
    <property type="molecule type" value="Genomic_DNA"/>
</dbReference>
<name>A0A382X6N6_9ZZZZ</name>
<keyword evidence="3" id="KW-0012">Acyltransferase</keyword>
<dbReference type="Gene3D" id="3.30.559.10">
    <property type="entry name" value="Chloramphenicol acetyltransferase-like domain"/>
    <property type="match status" value="1"/>
</dbReference>
<dbReference type="InterPro" id="IPR001078">
    <property type="entry name" value="2-oxoacid_DH_actylTfrase"/>
</dbReference>
<protein>
    <recommendedName>
        <fullName evidence="4">2-oxoacid dehydrogenase acyltransferase catalytic domain-containing protein</fullName>
    </recommendedName>
</protein>
<dbReference type="GO" id="GO:0031405">
    <property type="term" value="F:lipoic acid binding"/>
    <property type="evidence" value="ECO:0007669"/>
    <property type="project" value="TreeGrafter"/>
</dbReference>
<reference evidence="5" key="1">
    <citation type="submission" date="2018-05" db="EMBL/GenBank/DDBJ databases">
        <authorList>
            <person name="Lanie J.A."/>
            <person name="Ng W.-L."/>
            <person name="Kazmierczak K.M."/>
            <person name="Andrzejewski T.M."/>
            <person name="Davidsen T.M."/>
            <person name="Wayne K.J."/>
            <person name="Tettelin H."/>
            <person name="Glass J.I."/>
            <person name="Rusch D."/>
            <person name="Podicherti R."/>
            <person name="Tsui H.-C.T."/>
            <person name="Winkler M.E."/>
        </authorList>
    </citation>
    <scope>NUCLEOTIDE SEQUENCE</scope>
</reference>
<feature type="non-terminal residue" evidence="5">
    <location>
        <position position="1"/>
    </location>
</feature>
<evidence type="ECO:0000256" key="1">
    <source>
        <dbReference type="ARBA" id="ARBA00001938"/>
    </source>
</evidence>
<keyword evidence="2" id="KW-0808">Transferase</keyword>
<organism evidence="5">
    <name type="scientific">marine metagenome</name>
    <dbReference type="NCBI Taxonomy" id="408172"/>
    <lineage>
        <taxon>unclassified sequences</taxon>
        <taxon>metagenomes</taxon>
        <taxon>ecological metagenomes</taxon>
    </lineage>
</organism>
<feature type="domain" description="2-oxoacid dehydrogenase acyltransferase catalytic" evidence="4">
    <location>
        <begin position="1"/>
        <end position="59"/>
    </location>
</feature>
<dbReference type="Pfam" id="PF00198">
    <property type="entry name" value="2-oxoacid_dh"/>
    <property type="match status" value="1"/>
</dbReference>
<dbReference type="AlphaFoldDB" id="A0A382X6N6"/>